<sequence>MINQLIKVVIVDDEVLARQRIRILLADYDFIEIVDECANGKKAIESINVHAPDLVFMDIQMPDMSGFDVLGKLNSNLLPLVIFITAFDSYAIKAFDYFTLDYLVKPFRDSRFKESLEKVLKYFGDSDGKNMIKRLQHLIESIPSESFDSKNDSKIILKSGLNYVLVEIGKISHIKSSGPYIEVLMENGKKHLHRSSMANILKEINHKSFVQVHRSTIVNLDYTSEISSTGMGEIFVLLKNGVKLNVGKTYKKSFLKRLNISES</sequence>
<dbReference type="Pfam" id="PF04397">
    <property type="entry name" value="LytTR"/>
    <property type="match status" value="1"/>
</dbReference>
<evidence type="ECO:0000313" key="4">
    <source>
        <dbReference type="EMBL" id="RDY57902.1"/>
    </source>
</evidence>
<feature type="domain" description="Response regulatory" evidence="2">
    <location>
        <begin position="7"/>
        <end position="120"/>
    </location>
</feature>
<dbReference type="SMART" id="SM00850">
    <property type="entry name" value="LytTR"/>
    <property type="match status" value="1"/>
</dbReference>
<dbReference type="Pfam" id="PF00072">
    <property type="entry name" value="Response_reg"/>
    <property type="match status" value="1"/>
</dbReference>
<dbReference type="InterPro" id="IPR011006">
    <property type="entry name" value="CheY-like_superfamily"/>
</dbReference>
<keyword evidence="1" id="KW-0597">Phosphoprotein</keyword>
<keyword evidence="4" id="KW-0238">DNA-binding</keyword>
<dbReference type="InterPro" id="IPR046947">
    <property type="entry name" value="LytR-like"/>
</dbReference>
<dbReference type="Proteomes" id="UP000261828">
    <property type="component" value="Unassembled WGS sequence"/>
</dbReference>
<dbReference type="Gene3D" id="2.40.50.1020">
    <property type="entry name" value="LytTr DNA-binding domain"/>
    <property type="match status" value="1"/>
</dbReference>
<evidence type="ECO:0000256" key="1">
    <source>
        <dbReference type="PROSITE-ProRule" id="PRU00169"/>
    </source>
</evidence>
<dbReference type="SMART" id="SM00448">
    <property type="entry name" value="REC"/>
    <property type="match status" value="1"/>
</dbReference>
<accession>A0A371JLL2</accession>
<dbReference type="GO" id="GO:0003677">
    <property type="term" value="F:DNA binding"/>
    <property type="evidence" value="ECO:0007669"/>
    <property type="project" value="UniProtKB-KW"/>
</dbReference>
<keyword evidence="5" id="KW-1185">Reference proteome</keyword>
<evidence type="ECO:0000259" key="3">
    <source>
        <dbReference type="PROSITE" id="PS50930"/>
    </source>
</evidence>
<dbReference type="EMBL" id="QTJX01000006">
    <property type="protein sequence ID" value="RDY57902.1"/>
    <property type="molecule type" value="Genomic_DNA"/>
</dbReference>
<dbReference type="PROSITE" id="PS50930">
    <property type="entry name" value="HTH_LYTTR"/>
    <property type="match status" value="1"/>
</dbReference>
<feature type="domain" description="HTH LytTR-type" evidence="3">
    <location>
        <begin position="155"/>
        <end position="260"/>
    </location>
</feature>
<reference evidence="4 5" key="1">
    <citation type="submission" date="2018-08" db="EMBL/GenBank/DDBJ databases">
        <title>Muricauda nanhaiensis sp. nov., isolated from seawater of the South China Sea.</title>
        <authorList>
            <person name="Dang Y."/>
        </authorList>
    </citation>
    <scope>NUCLEOTIDE SEQUENCE [LARGE SCALE GENOMIC DNA]</scope>
    <source>
        <strain evidence="4 5">SM1704</strain>
    </source>
</reference>
<name>A0A371JLL2_9FLAO</name>
<protein>
    <submittedName>
        <fullName evidence="4">DNA-binding response regulator</fullName>
    </submittedName>
</protein>
<dbReference type="InterPro" id="IPR001789">
    <property type="entry name" value="Sig_transdc_resp-reg_receiver"/>
</dbReference>
<dbReference type="PROSITE" id="PS50110">
    <property type="entry name" value="RESPONSE_REGULATORY"/>
    <property type="match status" value="1"/>
</dbReference>
<dbReference type="AlphaFoldDB" id="A0A371JLL2"/>
<dbReference type="PANTHER" id="PTHR37299">
    <property type="entry name" value="TRANSCRIPTIONAL REGULATOR-RELATED"/>
    <property type="match status" value="1"/>
</dbReference>
<dbReference type="Gene3D" id="3.40.50.2300">
    <property type="match status" value="1"/>
</dbReference>
<dbReference type="PANTHER" id="PTHR37299:SF1">
    <property type="entry name" value="STAGE 0 SPORULATION PROTEIN A HOMOLOG"/>
    <property type="match status" value="1"/>
</dbReference>
<dbReference type="InterPro" id="IPR007492">
    <property type="entry name" value="LytTR_DNA-bd_dom"/>
</dbReference>
<comment type="caution">
    <text evidence="4">The sequence shown here is derived from an EMBL/GenBank/DDBJ whole genome shotgun (WGS) entry which is preliminary data.</text>
</comment>
<dbReference type="GO" id="GO:0000156">
    <property type="term" value="F:phosphorelay response regulator activity"/>
    <property type="evidence" value="ECO:0007669"/>
    <property type="project" value="InterPro"/>
</dbReference>
<dbReference type="SUPFAM" id="SSF52172">
    <property type="entry name" value="CheY-like"/>
    <property type="match status" value="1"/>
</dbReference>
<organism evidence="4 5">
    <name type="scientific">Flagellimonas nanhaiensis</name>
    <dbReference type="NCBI Taxonomy" id="2292706"/>
    <lineage>
        <taxon>Bacteria</taxon>
        <taxon>Pseudomonadati</taxon>
        <taxon>Bacteroidota</taxon>
        <taxon>Flavobacteriia</taxon>
        <taxon>Flavobacteriales</taxon>
        <taxon>Flavobacteriaceae</taxon>
        <taxon>Flagellimonas</taxon>
    </lineage>
</organism>
<feature type="modified residue" description="4-aspartylphosphate" evidence="1">
    <location>
        <position position="58"/>
    </location>
</feature>
<evidence type="ECO:0000313" key="5">
    <source>
        <dbReference type="Proteomes" id="UP000261828"/>
    </source>
</evidence>
<evidence type="ECO:0000259" key="2">
    <source>
        <dbReference type="PROSITE" id="PS50110"/>
    </source>
</evidence>
<gene>
    <name evidence="4" type="ORF">DX873_17295</name>
</gene>
<proteinExistence type="predicted"/>